<keyword evidence="2" id="KW-1185">Reference proteome</keyword>
<sequence length="73" mass="7652">MQVLAIAGFALLLYRGTVGRQVRSSNAATLVTWALAFDGLALVAALLGSPGDHCSVERCLCDAGRARYGVNGW</sequence>
<protein>
    <submittedName>
        <fullName evidence="1">Uncharacterized protein</fullName>
    </submittedName>
</protein>
<dbReference type="EMBL" id="BMOO01000008">
    <property type="protein sequence ID" value="GGM75003.1"/>
    <property type="molecule type" value="Genomic_DNA"/>
</dbReference>
<dbReference type="AlphaFoldDB" id="A0A830G4J0"/>
<dbReference type="Proteomes" id="UP000614609">
    <property type="component" value="Unassembled WGS sequence"/>
</dbReference>
<name>A0A830G4J0_9EURY</name>
<evidence type="ECO:0000313" key="2">
    <source>
        <dbReference type="Proteomes" id="UP000614609"/>
    </source>
</evidence>
<evidence type="ECO:0000313" key="1">
    <source>
        <dbReference type="EMBL" id="GGM75003.1"/>
    </source>
</evidence>
<organism evidence="1 2">
    <name type="scientific">Halarchaeum rubridurum</name>
    <dbReference type="NCBI Taxonomy" id="489911"/>
    <lineage>
        <taxon>Archaea</taxon>
        <taxon>Methanobacteriati</taxon>
        <taxon>Methanobacteriota</taxon>
        <taxon>Stenosarchaea group</taxon>
        <taxon>Halobacteria</taxon>
        <taxon>Halobacteriales</taxon>
        <taxon>Halobacteriaceae</taxon>
    </lineage>
</organism>
<accession>A0A830G4J0</accession>
<comment type="caution">
    <text evidence="1">The sequence shown here is derived from an EMBL/GenBank/DDBJ whole genome shotgun (WGS) entry which is preliminary data.</text>
</comment>
<gene>
    <name evidence="1" type="ORF">GCM10009017_26200</name>
</gene>
<reference evidence="1" key="1">
    <citation type="journal article" date="2014" name="Int. J. Syst. Evol. Microbiol.">
        <title>Complete genome sequence of Corynebacterium casei LMG S-19264T (=DSM 44701T), isolated from a smear-ripened cheese.</title>
        <authorList>
            <consortium name="US DOE Joint Genome Institute (JGI-PGF)"/>
            <person name="Walter F."/>
            <person name="Albersmeier A."/>
            <person name="Kalinowski J."/>
            <person name="Ruckert C."/>
        </authorList>
    </citation>
    <scope>NUCLEOTIDE SEQUENCE</scope>
    <source>
        <strain evidence="1">JCM 16108</strain>
    </source>
</reference>
<reference evidence="1" key="2">
    <citation type="submission" date="2020-09" db="EMBL/GenBank/DDBJ databases">
        <authorList>
            <person name="Sun Q."/>
            <person name="Ohkuma M."/>
        </authorList>
    </citation>
    <scope>NUCLEOTIDE SEQUENCE</scope>
    <source>
        <strain evidence="1">JCM 16108</strain>
    </source>
</reference>
<proteinExistence type="predicted"/>